<evidence type="ECO:0000313" key="3">
    <source>
        <dbReference type="EMBL" id="WKA00500.1"/>
    </source>
</evidence>
<dbReference type="PANTHER" id="PTHR34115:SF5">
    <property type="entry name" value="PROTEIN, PUTATIVE-RELATED"/>
    <property type="match status" value="1"/>
</dbReference>
<dbReference type="InterPro" id="IPR053258">
    <property type="entry name" value="Ca-permeable_cation_channel"/>
</dbReference>
<accession>A0ABY9CZA5</accession>
<evidence type="ECO:0000256" key="2">
    <source>
        <dbReference type="SAM" id="Phobius"/>
    </source>
</evidence>
<feature type="transmembrane region" description="Helical" evidence="2">
    <location>
        <begin position="311"/>
        <end position="333"/>
    </location>
</feature>
<feature type="transmembrane region" description="Helical" evidence="2">
    <location>
        <begin position="281"/>
        <end position="299"/>
    </location>
</feature>
<dbReference type="Proteomes" id="UP001227230">
    <property type="component" value="Chromosome 12"/>
</dbReference>
<organism evidence="3 4">
    <name type="scientific">Vitis vinifera</name>
    <name type="common">Grape</name>
    <dbReference type="NCBI Taxonomy" id="29760"/>
    <lineage>
        <taxon>Eukaryota</taxon>
        <taxon>Viridiplantae</taxon>
        <taxon>Streptophyta</taxon>
        <taxon>Embryophyta</taxon>
        <taxon>Tracheophyta</taxon>
        <taxon>Spermatophyta</taxon>
        <taxon>Magnoliopsida</taxon>
        <taxon>eudicotyledons</taxon>
        <taxon>Gunneridae</taxon>
        <taxon>Pentapetalae</taxon>
        <taxon>rosids</taxon>
        <taxon>Vitales</taxon>
        <taxon>Vitaceae</taxon>
        <taxon>Viteae</taxon>
        <taxon>Vitis</taxon>
    </lineage>
</organism>
<feature type="compositionally biased region" description="Acidic residues" evidence="1">
    <location>
        <begin position="25"/>
        <end position="37"/>
    </location>
</feature>
<feature type="compositionally biased region" description="Polar residues" evidence="1">
    <location>
        <begin position="1"/>
        <end position="19"/>
    </location>
</feature>
<sequence length="372" mass="42139">MEPKQSSSQNLAVEGTSQLGKAIDPDSDSDWEWDMNSDSDSHSHSDTLGFSNDPEEQLHQRWKWLKLPWRRPLSSHSVRFRNDLGEDSQRFLRRWPLSSEGDPDPMNLWKRVMKRLDKKAQFDVKAEASGASCAHSQILIYMKHRKRVMKWLKELDKKAQFGRKAKALRALFAHSQNLIRSKINITGPSTRDADLATQIEEIENQLLAERQERKPSQQSGEAERQERKPSQQSGEAERQERKPSQQSGSGGFMKALAFVATTALKKMEIYSGQGFPVQLDAALGFFIPLLIYVLGVKYMQGPVSVFEANRLAMWVFMGFLSVYVAGQTAVLMMRSRTIGSRGLAVALLRHLSLISALFASASLLFLLYFCLS</sequence>
<dbReference type="EMBL" id="CP126659">
    <property type="protein sequence ID" value="WKA00500.1"/>
    <property type="molecule type" value="Genomic_DNA"/>
</dbReference>
<feature type="region of interest" description="Disordered" evidence="1">
    <location>
        <begin position="207"/>
        <end position="249"/>
    </location>
</feature>
<gene>
    <name evidence="3" type="ORF">VitviT2T_018847</name>
</gene>
<proteinExistence type="predicted"/>
<keyword evidence="2" id="KW-1133">Transmembrane helix</keyword>
<keyword evidence="2" id="KW-0472">Membrane</keyword>
<feature type="region of interest" description="Disordered" evidence="1">
    <location>
        <begin position="1"/>
        <end position="52"/>
    </location>
</feature>
<keyword evidence="4" id="KW-1185">Reference proteome</keyword>
<evidence type="ECO:0000313" key="4">
    <source>
        <dbReference type="Proteomes" id="UP001227230"/>
    </source>
</evidence>
<feature type="transmembrane region" description="Helical" evidence="2">
    <location>
        <begin position="353"/>
        <end position="371"/>
    </location>
</feature>
<dbReference type="PANTHER" id="PTHR34115">
    <property type="entry name" value="PROTEIN, PUTATIVE-RELATED"/>
    <property type="match status" value="1"/>
</dbReference>
<reference evidence="3 4" key="1">
    <citation type="journal article" date="2023" name="Hortic Res">
        <title>The complete reference genome for grapevine (Vitis vinifera L.) genetics and breeding.</title>
        <authorList>
            <person name="Shi X."/>
            <person name="Cao S."/>
            <person name="Wang X."/>
            <person name="Huang S."/>
            <person name="Wang Y."/>
            <person name="Liu Z."/>
            <person name="Liu W."/>
            <person name="Leng X."/>
            <person name="Peng Y."/>
            <person name="Wang N."/>
            <person name="Wang Y."/>
            <person name="Ma Z."/>
            <person name="Xu X."/>
            <person name="Zhang F."/>
            <person name="Xue H."/>
            <person name="Zhong H."/>
            <person name="Wang Y."/>
            <person name="Zhang K."/>
            <person name="Velt A."/>
            <person name="Avia K."/>
            <person name="Holtgrawe D."/>
            <person name="Grimplet J."/>
            <person name="Matus J.T."/>
            <person name="Ware D."/>
            <person name="Wu X."/>
            <person name="Wang H."/>
            <person name="Liu C."/>
            <person name="Fang Y."/>
            <person name="Rustenholz C."/>
            <person name="Cheng Z."/>
            <person name="Xiao H."/>
            <person name="Zhou Y."/>
        </authorList>
    </citation>
    <scope>NUCLEOTIDE SEQUENCE [LARGE SCALE GENOMIC DNA]</scope>
    <source>
        <strain evidence="4">cv. Pinot noir / PN40024</strain>
        <tissue evidence="3">Leaf</tissue>
    </source>
</reference>
<keyword evidence="2" id="KW-0812">Transmembrane</keyword>
<evidence type="ECO:0000256" key="1">
    <source>
        <dbReference type="SAM" id="MobiDB-lite"/>
    </source>
</evidence>
<feature type="compositionally biased region" description="Basic and acidic residues" evidence="1">
    <location>
        <begin position="209"/>
        <end position="243"/>
    </location>
</feature>
<name>A0ABY9CZA5_VITVI</name>
<protein>
    <submittedName>
        <fullName evidence="3">Uncharacterized protein</fullName>
    </submittedName>
</protein>